<dbReference type="SUPFAM" id="SSF54211">
    <property type="entry name" value="Ribosomal protein S5 domain 2-like"/>
    <property type="match status" value="1"/>
</dbReference>
<keyword evidence="11" id="KW-0689">Ribosomal protein</keyword>
<dbReference type="PANTHER" id="PTHR11953">
    <property type="entry name" value="EXOSOME COMPLEX COMPONENT"/>
    <property type="match status" value="1"/>
</dbReference>
<evidence type="ECO:0000256" key="4">
    <source>
        <dbReference type="ARBA" id="ARBA00022490"/>
    </source>
</evidence>
<feature type="domain" description="Exoribonuclease phosphorolytic" evidence="10">
    <location>
        <begin position="68"/>
        <end position="199"/>
    </location>
</feature>
<dbReference type="GO" id="GO:0000176">
    <property type="term" value="C:nuclear exosome (RNase complex)"/>
    <property type="evidence" value="ECO:0007669"/>
    <property type="project" value="TreeGrafter"/>
</dbReference>
<dbReference type="GO" id="GO:0071051">
    <property type="term" value="P:poly(A)-dependent snoRNA 3'-end processing"/>
    <property type="evidence" value="ECO:0007669"/>
    <property type="project" value="TreeGrafter"/>
</dbReference>
<feature type="region of interest" description="Disordered" evidence="9">
    <location>
        <begin position="38"/>
        <end position="67"/>
    </location>
</feature>
<evidence type="ECO:0000313" key="12">
    <source>
        <dbReference type="Proteomes" id="UP001153365"/>
    </source>
</evidence>
<dbReference type="InterPro" id="IPR020568">
    <property type="entry name" value="Ribosomal_Su5_D2-typ_SF"/>
</dbReference>
<dbReference type="PANTHER" id="PTHR11953:SF2">
    <property type="entry name" value="EXOSOME COMPLEX COMPONENT MTR3"/>
    <property type="match status" value="1"/>
</dbReference>
<comment type="similarity">
    <text evidence="3">Belongs to the RNase PH family.</text>
</comment>
<dbReference type="GO" id="GO:0000177">
    <property type="term" value="C:cytoplasmic exosome (RNase complex)"/>
    <property type="evidence" value="ECO:0007669"/>
    <property type="project" value="TreeGrafter"/>
</dbReference>
<dbReference type="GO" id="GO:0034475">
    <property type="term" value="P:U4 snRNA 3'-end processing"/>
    <property type="evidence" value="ECO:0007669"/>
    <property type="project" value="TreeGrafter"/>
</dbReference>
<keyword evidence="5" id="KW-0698">rRNA processing</keyword>
<dbReference type="GO" id="GO:0006364">
    <property type="term" value="P:rRNA processing"/>
    <property type="evidence" value="ECO:0007669"/>
    <property type="project" value="UniProtKB-KW"/>
</dbReference>
<evidence type="ECO:0000256" key="6">
    <source>
        <dbReference type="ARBA" id="ARBA00022835"/>
    </source>
</evidence>
<dbReference type="InterPro" id="IPR027408">
    <property type="entry name" value="PNPase/RNase_PH_dom_sf"/>
</dbReference>
<organism evidence="11 12">
    <name type="scientific">Phakopsora pachyrhizi</name>
    <name type="common">Asian soybean rust disease fungus</name>
    <dbReference type="NCBI Taxonomy" id="170000"/>
    <lineage>
        <taxon>Eukaryota</taxon>
        <taxon>Fungi</taxon>
        <taxon>Dikarya</taxon>
        <taxon>Basidiomycota</taxon>
        <taxon>Pucciniomycotina</taxon>
        <taxon>Pucciniomycetes</taxon>
        <taxon>Pucciniales</taxon>
        <taxon>Phakopsoraceae</taxon>
        <taxon>Phakopsora</taxon>
    </lineage>
</organism>
<protein>
    <submittedName>
        <fullName evidence="11">Ribosomal protein S5 domain 2-type protein</fullName>
    </submittedName>
</protein>
<comment type="caution">
    <text evidence="11">The sequence shown here is derived from an EMBL/GenBank/DDBJ whole genome shotgun (WGS) entry which is preliminary data.</text>
</comment>
<dbReference type="GO" id="GO:0005730">
    <property type="term" value="C:nucleolus"/>
    <property type="evidence" value="ECO:0007669"/>
    <property type="project" value="TreeGrafter"/>
</dbReference>
<dbReference type="GO" id="GO:0016075">
    <property type="term" value="P:rRNA catabolic process"/>
    <property type="evidence" value="ECO:0007669"/>
    <property type="project" value="TreeGrafter"/>
</dbReference>
<dbReference type="SUPFAM" id="SSF55666">
    <property type="entry name" value="Ribonuclease PH domain 2-like"/>
    <property type="match status" value="1"/>
</dbReference>
<gene>
    <name evidence="11" type="ORF">PPACK8108_LOCUS2629</name>
</gene>
<evidence type="ECO:0000256" key="1">
    <source>
        <dbReference type="ARBA" id="ARBA00004123"/>
    </source>
</evidence>
<evidence type="ECO:0000256" key="2">
    <source>
        <dbReference type="ARBA" id="ARBA00004496"/>
    </source>
</evidence>
<keyword evidence="11" id="KW-0687">Ribonucleoprotein</keyword>
<proteinExistence type="inferred from homology"/>
<evidence type="ECO:0000256" key="5">
    <source>
        <dbReference type="ARBA" id="ARBA00022552"/>
    </source>
</evidence>
<dbReference type="GO" id="GO:0005840">
    <property type="term" value="C:ribosome"/>
    <property type="evidence" value="ECO:0007669"/>
    <property type="project" value="UniProtKB-KW"/>
</dbReference>
<evidence type="ECO:0000256" key="9">
    <source>
        <dbReference type="SAM" id="MobiDB-lite"/>
    </source>
</evidence>
<comment type="subcellular location">
    <subcellularLocation>
        <location evidence="2">Cytoplasm</location>
    </subcellularLocation>
    <subcellularLocation>
        <location evidence="1">Nucleus</location>
    </subcellularLocation>
</comment>
<name>A0AAV0AJX6_PHAPC</name>
<keyword evidence="8" id="KW-0539">Nucleus</keyword>
<dbReference type="EMBL" id="CALTRL010000447">
    <property type="protein sequence ID" value="CAH7668161.1"/>
    <property type="molecule type" value="Genomic_DNA"/>
</dbReference>
<dbReference type="Gene3D" id="3.30.230.70">
    <property type="entry name" value="GHMP Kinase, N-terminal domain"/>
    <property type="match status" value="1"/>
</dbReference>
<dbReference type="GO" id="GO:0003723">
    <property type="term" value="F:RNA binding"/>
    <property type="evidence" value="ECO:0007669"/>
    <property type="project" value="UniProtKB-KW"/>
</dbReference>
<dbReference type="Pfam" id="PF01138">
    <property type="entry name" value="RNase_PH"/>
    <property type="match status" value="1"/>
</dbReference>
<evidence type="ECO:0000256" key="7">
    <source>
        <dbReference type="ARBA" id="ARBA00022884"/>
    </source>
</evidence>
<keyword evidence="7" id="KW-0694">RNA-binding</keyword>
<evidence type="ECO:0000256" key="3">
    <source>
        <dbReference type="ARBA" id="ARBA00006678"/>
    </source>
</evidence>
<evidence type="ECO:0000256" key="8">
    <source>
        <dbReference type="ARBA" id="ARBA00023242"/>
    </source>
</evidence>
<keyword evidence="12" id="KW-1185">Reference proteome</keyword>
<dbReference type="InterPro" id="IPR001247">
    <property type="entry name" value="ExoRNase_PH_dom1"/>
</dbReference>
<dbReference type="GO" id="GO:0071028">
    <property type="term" value="P:nuclear mRNA surveillance"/>
    <property type="evidence" value="ECO:0007669"/>
    <property type="project" value="TreeGrafter"/>
</dbReference>
<dbReference type="AlphaFoldDB" id="A0AAV0AJX6"/>
<sequence length="299" mass="32095">MHNETTILNILGGIANNTQSASSSSNLQFDRRRFTGPDNSYPFKDFPGETYPIKTQGSTRPDGRSNSEIRSMDIKLGPVFQANGSCYLEVGKTKIICAAYGPKPRSSLPSSSSPLSISVRFTPFSLPGGRWNPLNLGTLESTISQALHQSLTPAILATTKTDSLPIVDLHLTIIEWDSPISVGHCVLASSLSLALASVPIIGLVIGVTAGLPSPSSSSQEPLVDPTLHETSSLSSILDLSYIPAMKSVTNMSLRSISDIKTGSIDLDKFDDLLDYCKSKAEIMHELAINAIKESNLYNL</sequence>
<accession>A0AAV0AJX6</accession>
<evidence type="ECO:0000259" key="10">
    <source>
        <dbReference type="Pfam" id="PF01138"/>
    </source>
</evidence>
<keyword evidence="4" id="KW-0963">Cytoplasm</keyword>
<keyword evidence="6" id="KW-0271">Exosome</keyword>
<evidence type="ECO:0000313" key="11">
    <source>
        <dbReference type="EMBL" id="CAH7668161.1"/>
    </source>
</evidence>
<reference evidence="11" key="1">
    <citation type="submission" date="2022-06" db="EMBL/GenBank/DDBJ databases">
        <authorList>
            <consortium name="SYNGENTA / RWTH Aachen University"/>
        </authorList>
    </citation>
    <scope>NUCLEOTIDE SEQUENCE</scope>
</reference>
<dbReference type="Proteomes" id="UP001153365">
    <property type="component" value="Unassembled WGS sequence"/>
</dbReference>
<dbReference type="InterPro" id="IPR050080">
    <property type="entry name" value="RNase_PH"/>
</dbReference>
<dbReference type="InterPro" id="IPR036345">
    <property type="entry name" value="ExoRNase_PH_dom2_sf"/>
</dbReference>